<protein>
    <submittedName>
        <fullName evidence="1">Uncharacterized protein</fullName>
    </submittedName>
</protein>
<name>A0A972F5Y3_9RHOO</name>
<evidence type="ECO:0000313" key="1">
    <source>
        <dbReference type="EMBL" id="NMG01903.1"/>
    </source>
</evidence>
<organism evidence="1 2">
    <name type="scientific">Azoarcus taiwanensis</name>
    <dbReference type="NCBI Taxonomy" id="666964"/>
    <lineage>
        <taxon>Bacteria</taxon>
        <taxon>Pseudomonadati</taxon>
        <taxon>Pseudomonadota</taxon>
        <taxon>Betaproteobacteria</taxon>
        <taxon>Rhodocyclales</taxon>
        <taxon>Zoogloeaceae</taxon>
        <taxon>Azoarcus</taxon>
    </lineage>
</organism>
<keyword evidence="2" id="KW-1185">Reference proteome</keyword>
<reference evidence="1" key="1">
    <citation type="submission" date="2019-12" db="EMBL/GenBank/DDBJ databases">
        <title>Comparative genomics gives insights into the taxonomy of the Azoarcus-Aromatoleum group and reveals separate origins of nif in the plant-associated Azoarcus and non-plant-associated Aromatoleum sub-groups.</title>
        <authorList>
            <person name="Lafos M."/>
            <person name="Maluk M."/>
            <person name="Batista M."/>
            <person name="Junghare M."/>
            <person name="Carmona M."/>
            <person name="Faoro H."/>
            <person name="Cruz L.M."/>
            <person name="Battistoni F."/>
            <person name="De Souza E."/>
            <person name="Pedrosa F."/>
            <person name="Chen W.-M."/>
            <person name="Poole P.S."/>
            <person name="Dixon R.A."/>
            <person name="James E.K."/>
        </authorList>
    </citation>
    <scope>NUCLEOTIDE SEQUENCE</scope>
    <source>
        <strain evidence="1">NSC3</strain>
    </source>
</reference>
<dbReference type="AlphaFoldDB" id="A0A972F5Y3"/>
<dbReference type="Proteomes" id="UP000599523">
    <property type="component" value="Unassembled WGS sequence"/>
</dbReference>
<gene>
    <name evidence="1" type="ORF">GPA21_02810</name>
</gene>
<proteinExistence type="predicted"/>
<evidence type="ECO:0000313" key="2">
    <source>
        <dbReference type="Proteomes" id="UP000599523"/>
    </source>
</evidence>
<comment type="caution">
    <text evidence="1">The sequence shown here is derived from an EMBL/GenBank/DDBJ whole genome shotgun (WGS) entry which is preliminary data.</text>
</comment>
<accession>A0A972F5Y3</accession>
<dbReference type="EMBL" id="WTVM01000010">
    <property type="protein sequence ID" value="NMG01903.1"/>
    <property type="molecule type" value="Genomic_DNA"/>
</dbReference>
<dbReference type="RefSeq" id="WP_168986697.1">
    <property type="nucleotide sequence ID" value="NZ_CAWPHM010000011.1"/>
</dbReference>
<sequence length="87" mass="9874">MLSMKDCLDYCDLTDEEIELIAEHEEIPDVAAAQLACGLVQTTEGVILLTQYMQELAERAVIRGDCARAEHVMRVWQRFMADHPVSH</sequence>